<dbReference type="EMBL" id="KK583218">
    <property type="protein sequence ID" value="KDO27307.1"/>
    <property type="molecule type" value="Genomic_DNA"/>
</dbReference>
<protein>
    <submittedName>
        <fullName evidence="2">Uncharacterized protein</fullName>
    </submittedName>
</protein>
<name>A0A067CKI8_SAPPC</name>
<dbReference type="GeneID" id="24142585"/>
<evidence type="ECO:0000313" key="3">
    <source>
        <dbReference type="Proteomes" id="UP000030745"/>
    </source>
</evidence>
<evidence type="ECO:0000256" key="1">
    <source>
        <dbReference type="SAM" id="MobiDB-lite"/>
    </source>
</evidence>
<dbReference type="KEGG" id="spar:SPRG_22202"/>
<feature type="compositionally biased region" description="Polar residues" evidence="1">
    <location>
        <begin position="177"/>
        <end position="198"/>
    </location>
</feature>
<feature type="compositionally biased region" description="Polar residues" evidence="1">
    <location>
        <begin position="58"/>
        <end position="77"/>
    </location>
</feature>
<gene>
    <name evidence="2" type="ORF">SPRG_22202</name>
</gene>
<keyword evidence="3" id="KW-1185">Reference proteome</keyword>
<feature type="region of interest" description="Disordered" evidence="1">
    <location>
        <begin position="139"/>
        <end position="162"/>
    </location>
</feature>
<accession>A0A067CKI8</accession>
<dbReference type="RefSeq" id="XP_012202120.1">
    <property type="nucleotide sequence ID" value="XM_012346730.1"/>
</dbReference>
<feature type="compositionally biased region" description="Pro residues" evidence="1">
    <location>
        <begin position="38"/>
        <end position="48"/>
    </location>
</feature>
<reference evidence="2 3" key="1">
    <citation type="journal article" date="2013" name="PLoS Genet.">
        <title>Distinctive expansion of potential virulence genes in the genome of the oomycete fish pathogen Saprolegnia parasitica.</title>
        <authorList>
            <person name="Jiang R.H."/>
            <person name="de Bruijn I."/>
            <person name="Haas B.J."/>
            <person name="Belmonte R."/>
            <person name="Lobach L."/>
            <person name="Christie J."/>
            <person name="van den Ackerveken G."/>
            <person name="Bottin A."/>
            <person name="Bulone V."/>
            <person name="Diaz-Moreno S.M."/>
            <person name="Dumas B."/>
            <person name="Fan L."/>
            <person name="Gaulin E."/>
            <person name="Govers F."/>
            <person name="Grenville-Briggs L.J."/>
            <person name="Horner N.R."/>
            <person name="Levin J.Z."/>
            <person name="Mammella M."/>
            <person name="Meijer H.J."/>
            <person name="Morris P."/>
            <person name="Nusbaum C."/>
            <person name="Oome S."/>
            <person name="Phillips A.J."/>
            <person name="van Rooyen D."/>
            <person name="Rzeszutek E."/>
            <person name="Saraiva M."/>
            <person name="Secombes C.J."/>
            <person name="Seidl M.F."/>
            <person name="Snel B."/>
            <person name="Stassen J.H."/>
            <person name="Sykes S."/>
            <person name="Tripathy S."/>
            <person name="van den Berg H."/>
            <person name="Vega-Arreguin J.C."/>
            <person name="Wawra S."/>
            <person name="Young S.K."/>
            <person name="Zeng Q."/>
            <person name="Dieguez-Uribeondo J."/>
            <person name="Russ C."/>
            <person name="Tyler B.M."/>
            <person name="van West P."/>
        </authorList>
    </citation>
    <scope>NUCLEOTIDE SEQUENCE [LARGE SCALE GENOMIC DNA]</scope>
    <source>
        <strain evidence="2 3">CBS 223.65</strain>
    </source>
</reference>
<proteinExistence type="predicted"/>
<feature type="region of interest" description="Disordered" evidence="1">
    <location>
        <begin position="1"/>
        <end position="95"/>
    </location>
</feature>
<organism evidence="2 3">
    <name type="scientific">Saprolegnia parasitica (strain CBS 223.65)</name>
    <dbReference type="NCBI Taxonomy" id="695850"/>
    <lineage>
        <taxon>Eukaryota</taxon>
        <taxon>Sar</taxon>
        <taxon>Stramenopiles</taxon>
        <taxon>Oomycota</taxon>
        <taxon>Saprolegniomycetes</taxon>
        <taxon>Saprolegniales</taxon>
        <taxon>Saprolegniaceae</taxon>
        <taxon>Saprolegnia</taxon>
    </lineage>
</organism>
<dbReference type="AlphaFoldDB" id="A0A067CKI8"/>
<evidence type="ECO:0000313" key="2">
    <source>
        <dbReference type="EMBL" id="KDO27307.1"/>
    </source>
</evidence>
<dbReference type="Proteomes" id="UP000030745">
    <property type="component" value="Unassembled WGS sequence"/>
</dbReference>
<feature type="region of interest" description="Disordered" evidence="1">
    <location>
        <begin position="177"/>
        <end position="211"/>
    </location>
</feature>
<dbReference type="VEuPathDB" id="FungiDB:SPRG_22202"/>
<sequence length="237" mass="24696">LAVDPVSTDQPTIPAHRRSSAVTTPDVASISQAKLPVQPLPPEVPPLPSMNLPISQHLPANSSTSQPLPQDLPSNASMDLAKALPNDAAPPTTRVKDAVRRPSIPSINPTSTARRPTSIATVSIGPNVLQDIAPAAVDPLSPPAVTPPAASRPRWALPTPTPPSTSYNFQVFPSTPTVLSPSTLGHSPSGKQPTSPLGSYSPPMPSPRTMSLGAKLPIDVEINAMHYLLFGSRKSTA</sequence>
<feature type="non-terminal residue" evidence="2">
    <location>
        <position position="1"/>
    </location>
</feature>
<feature type="non-terminal residue" evidence="2">
    <location>
        <position position="237"/>
    </location>
</feature>